<keyword evidence="3" id="KW-0804">Transcription</keyword>
<dbReference type="InterPro" id="IPR000843">
    <property type="entry name" value="HTH_LacI"/>
</dbReference>
<dbReference type="Gene3D" id="1.10.260.40">
    <property type="entry name" value="lambda repressor-like DNA-binding domains"/>
    <property type="match status" value="1"/>
</dbReference>
<dbReference type="SUPFAM" id="SSF53822">
    <property type="entry name" value="Periplasmic binding protein-like I"/>
    <property type="match status" value="1"/>
</dbReference>
<feature type="domain" description="HTH lacI-type" evidence="4">
    <location>
        <begin position="5"/>
        <end position="59"/>
    </location>
</feature>
<accession>V8QWY5</accession>
<evidence type="ECO:0000259" key="4">
    <source>
        <dbReference type="PROSITE" id="PS50932"/>
    </source>
</evidence>
<dbReference type="HOGENOM" id="CLU_037628_6_1_4"/>
<dbReference type="STRING" id="1424334.W822_02965"/>
<evidence type="ECO:0000256" key="1">
    <source>
        <dbReference type="ARBA" id="ARBA00023015"/>
    </source>
</evidence>
<dbReference type="Pfam" id="PF00356">
    <property type="entry name" value="LacI"/>
    <property type="match status" value="1"/>
</dbReference>
<dbReference type="PANTHER" id="PTHR30146:SF138">
    <property type="entry name" value="TRANSCRIPTIONAL REGULATORY PROTEIN"/>
    <property type="match status" value="1"/>
</dbReference>
<dbReference type="SUPFAM" id="SSF47413">
    <property type="entry name" value="lambda repressor-like DNA-binding domains"/>
    <property type="match status" value="1"/>
</dbReference>
<organism evidence="5 6">
    <name type="scientific">Advenella kashmirensis W13003</name>
    <dbReference type="NCBI Taxonomy" id="1424334"/>
    <lineage>
        <taxon>Bacteria</taxon>
        <taxon>Pseudomonadati</taxon>
        <taxon>Pseudomonadota</taxon>
        <taxon>Betaproteobacteria</taxon>
        <taxon>Burkholderiales</taxon>
        <taxon>Alcaligenaceae</taxon>
    </lineage>
</organism>
<dbReference type="OrthoDB" id="8770794at2"/>
<dbReference type="RefSeq" id="WP_024003660.1">
    <property type="nucleotide sequence ID" value="NZ_KI650979.1"/>
</dbReference>
<dbReference type="EMBL" id="AYXT01000001">
    <property type="protein sequence ID" value="ETF04147.1"/>
    <property type="molecule type" value="Genomic_DNA"/>
</dbReference>
<keyword evidence="6" id="KW-1185">Reference proteome</keyword>
<dbReference type="InterPro" id="IPR028082">
    <property type="entry name" value="Peripla_BP_I"/>
</dbReference>
<dbReference type="GO" id="GO:0000976">
    <property type="term" value="F:transcription cis-regulatory region binding"/>
    <property type="evidence" value="ECO:0007669"/>
    <property type="project" value="TreeGrafter"/>
</dbReference>
<dbReference type="AlphaFoldDB" id="V8QWY5"/>
<evidence type="ECO:0000256" key="3">
    <source>
        <dbReference type="ARBA" id="ARBA00023163"/>
    </source>
</evidence>
<keyword evidence="1" id="KW-0805">Transcription regulation</keyword>
<name>V8QWY5_9BURK</name>
<dbReference type="PANTHER" id="PTHR30146">
    <property type="entry name" value="LACI-RELATED TRANSCRIPTIONAL REPRESSOR"/>
    <property type="match status" value="1"/>
</dbReference>
<evidence type="ECO:0000256" key="2">
    <source>
        <dbReference type="ARBA" id="ARBA00023125"/>
    </source>
</evidence>
<evidence type="ECO:0000313" key="5">
    <source>
        <dbReference type="EMBL" id="ETF04147.1"/>
    </source>
</evidence>
<gene>
    <name evidence="5" type="ORF">W822_02965</name>
</gene>
<dbReference type="PROSITE" id="PS50932">
    <property type="entry name" value="HTH_LACI_2"/>
    <property type="match status" value="1"/>
</dbReference>
<dbReference type="InterPro" id="IPR010982">
    <property type="entry name" value="Lambda_DNA-bd_dom_sf"/>
</dbReference>
<dbReference type="Pfam" id="PF13377">
    <property type="entry name" value="Peripla_BP_3"/>
    <property type="match status" value="1"/>
</dbReference>
<keyword evidence="2" id="KW-0238">DNA-binding</keyword>
<dbReference type="CDD" id="cd01392">
    <property type="entry name" value="HTH_LacI"/>
    <property type="match status" value="1"/>
</dbReference>
<dbReference type="InterPro" id="IPR046335">
    <property type="entry name" value="LacI/GalR-like_sensor"/>
</dbReference>
<dbReference type="eggNOG" id="COG1609">
    <property type="taxonomic scope" value="Bacteria"/>
</dbReference>
<evidence type="ECO:0000313" key="6">
    <source>
        <dbReference type="Proteomes" id="UP000018733"/>
    </source>
</evidence>
<dbReference type="Proteomes" id="UP000018733">
    <property type="component" value="Unassembled WGS sequence"/>
</dbReference>
<protein>
    <submittedName>
        <fullName evidence="5">LacI family transcriptional regulator</fullName>
    </submittedName>
</protein>
<comment type="caution">
    <text evidence="5">The sequence shown here is derived from an EMBL/GenBank/DDBJ whole genome shotgun (WGS) entry which is preliminary data.</text>
</comment>
<dbReference type="PROSITE" id="PS00356">
    <property type="entry name" value="HTH_LACI_1"/>
    <property type="match status" value="1"/>
</dbReference>
<dbReference type="PATRIC" id="fig|1424334.3.peg.594"/>
<dbReference type="Gene3D" id="3.40.50.2300">
    <property type="match status" value="2"/>
</dbReference>
<dbReference type="GO" id="GO:0003700">
    <property type="term" value="F:DNA-binding transcription factor activity"/>
    <property type="evidence" value="ECO:0007669"/>
    <property type="project" value="TreeGrafter"/>
</dbReference>
<proteinExistence type="predicted"/>
<reference evidence="5 6" key="1">
    <citation type="journal article" date="2014" name="Genome Announc.">
        <title>Draft Genome Sequence of Advenella kashmirensis Strain W13003, a Polycyclic Aromatic Hydrocarbon-Degrading Bacterium.</title>
        <authorList>
            <person name="Wang X."/>
            <person name="Jin D."/>
            <person name="Zhou L."/>
            <person name="Wu L."/>
            <person name="An W."/>
            <person name="Zhao L."/>
        </authorList>
    </citation>
    <scope>NUCLEOTIDE SEQUENCE [LARGE SCALE GENOMIC DNA]</scope>
    <source>
        <strain evidence="5 6">W13003</strain>
    </source>
</reference>
<dbReference type="SMART" id="SM00354">
    <property type="entry name" value="HTH_LACI"/>
    <property type="match status" value="1"/>
</dbReference>
<sequence>MSKRISIRDVAEAADVSIGSVSRVLNNSGYASETLRKRVSEAAERLGYEPDFTAKHLRVERSKTIGYLLPNIANPFLAAHLSEVERLTQAAGYSLLVGSSERPGRDRELVAFFENRRLEGIIASPSYEYPDIESCPFTHSKLPVVIVDREMGHAFDSVLIDHHNGLLKAMDYLLTLGHRRIALFVSSERLRPGREKLSGYRTALEAAGLPFDNNLVHMPHSWLASSRYAMERMLQLPNPPTALIALGTPLLSGAIHVAYEHGLQVPRDLSVIGIGSLETLELMYPPVTALRYNFERSAQIAVQLMLDRISGSAPEEARKMMVPWDLIIGASCAPARR</sequence>